<evidence type="ECO:0000313" key="9">
    <source>
        <dbReference type="Proteomes" id="UP000248423"/>
    </source>
</evidence>
<keyword evidence="9" id="KW-1185">Reference proteome</keyword>
<evidence type="ECO:0000256" key="4">
    <source>
        <dbReference type="ARBA" id="ARBA00023125"/>
    </source>
</evidence>
<dbReference type="PANTHER" id="PTHR47338:SF3">
    <property type="entry name" value="C6 FINGER DOMAIN TRANSCRIPTION FACTOR DBAA-RELATED"/>
    <property type="match status" value="1"/>
</dbReference>
<proteinExistence type="predicted"/>
<dbReference type="SMART" id="SM00906">
    <property type="entry name" value="Fungal_trans"/>
    <property type="match status" value="1"/>
</dbReference>
<accession>A0A319FLU4</accession>
<dbReference type="GO" id="GO:0005634">
    <property type="term" value="C:nucleus"/>
    <property type="evidence" value="ECO:0007669"/>
    <property type="project" value="UniProtKB-SubCell"/>
</dbReference>
<keyword evidence="3" id="KW-0805">Transcription regulation</keyword>
<dbReference type="STRING" id="1448318.A0A319FLU4"/>
<dbReference type="Proteomes" id="UP000248423">
    <property type="component" value="Unassembled WGS sequence"/>
</dbReference>
<evidence type="ECO:0000259" key="7">
    <source>
        <dbReference type="PROSITE" id="PS50048"/>
    </source>
</evidence>
<dbReference type="GO" id="GO:0000981">
    <property type="term" value="F:DNA-binding transcription factor activity, RNA polymerase II-specific"/>
    <property type="evidence" value="ECO:0007669"/>
    <property type="project" value="InterPro"/>
</dbReference>
<evidence type="ECO:0000256" key="5">
    <source>
        <dbReference type="ARBA" id="ARBA00023163"/>
    </source>
</evidence>
<dbReference type="EMBL" id="KZ826324">
    <property type="protein sequence ID" value="PYI09913.1"/>
    <property type="molecule type" value="Genomic_DNA"/>
</dbReference>
<dbReference type="Pfam" id="PF00172">
    <property type="entry name" value="Zn_clus"/>
    <property type="match status" value="1"/>
</dbReference>
<dbReference type="Gene3D" id="4.10.240.10">
    <property type="entry name" value="Zn(2)-C6 fungal-type DNA-binding domain"/>
    <property type="match status" value="1"/>
</dbReference>
<evidence type="ECO:0000256" key="3">
    <source>
        <dbReference type="ARBA" id="ARBA00023015"/>
    </source>
</evidence>
<keyword evidence="6" id="KW-0539">Nucleus</keyword>
<dbReference type="SUPFAM" id="SSF57701">
    <property type="entry name" value="Zn2/Cys6 DNA-binding domain"/>
    <property type="match status" value="1"/>
</dbReference>
<dbReference type="PROSITE" id="PS00463">
    <property type="entry name" value="ZN2_CY6_FUNGAL_1"/>
    <property type="match status" value="1"/>
</dbReference>
<dbReference type="SMART" id="SM00066">
    <property type="entry name" value="GAL4"/>
    <property type="match status" value="1"/>
</dbReference>
<dbReference type="CDD" id="cd00067">
    <property type="entry name" value="GAL4"/>
    <property type="match status" value="1"/>
</dbReference>
<evidence type="ECO:0000256" key="6">
    <source>
        <dbReference type="ARBA" id="ARBA00023242"/>
    </source>
</evidence>
<dbReference type="OrthoDB" id="3037908at2759"/>
<dbReference type="Pfam" id="PF04082">
    <property type="entry name" value="Fungal_trans"/>
    <property type="match status" value="1"/>
</dbReference>
<comment type="subcellular location">
    <subcellularLocation>
        <location evidence="1">Nucleus</location>
    </subcellularLocation>
</comment>
<dbReference type="InterPro" id="IPR050815">
    <property type="entry name" value="TF_fung"/>
</dbReference>
<keyword evidence="2" id="KW-0479">Metal-binding</keyword>
<dbReference type="GO" id="GO:0003677">
    <property type="term" value="F:DNA binding"/>
    <property type="evidence" value="ECO:0007669"/>
    <property type="project" value="UniProtKB-KW"/>
</dbReference>
<protein>
    <recommendedName>
        <fullName evidence="7">Zn(2)-C6 fungal-type domain-containing protein</fullName>
    </recommendedName>
</protein>
<dbReference type="PANTHER" id="PTHR47338">
    <property type="entry name" value="ZN(II)2CYS6 TRANSCRIPTION FACTOR (EUROFUNG)-RELATED"/>
    <property type="match status" value="1"/>
</dbReference>
<dbReference type="InterPro" id="IPR007219">
    <property type="entry name" value="XnlR_reg_dom"/>
</dbReference>
<dbReference type="GO" id="GO:0006351">
    <property type="term" value="P:DNA-templated transcription"/>
    <property type="evidence" value="ECO:0007669"/>
    <property type="project" value="InterPro"/>
</dbReference>
<dbReference type="GO" id="GO:0009893">
    <property type="term" value="P:positive regulation of metabolic process"/>
    <property type="evidence" value="ECO:0007669"/>
    <property type="project" value="UniProtKB-ARBA"/>
</dbReference>
<dbReference type="VEuPathDB" id="FungiDB:BO78DRAFT_426914"/>
<name>A0A319FLU4_ASPSB</name>
<gene>
    <name evidence="8" type="ORF">BO78DRAFT_426914</name>
</gene>
<dbReference type="InterPro" id="IPR001138">
    <property type="entry name" value="Zn2Cys6_DnaBD"/>
</dbReference>
<dbReference type="InterPro" id="IPR036864">
    <property type="entry name" value="Zn2-C6_fun-type_DNA-bd_sf"/>
</dbReference>
<sequence>MAPGMEAEAMPSPISARGRQHIKAACDECRRRKLRCDGQQPLCGGCQDSGSICEITERGTRGPKKGYIKALKNRVVHLEAMLESRIDAQQHSTESSSDIDAMPAVPPVEVSDTTVADHAQLWLSTTTTASEMLLPNSGLPDLGSLSDWSLTSTFSSTPVTLVNITDLMRDELDQLYFDRVHPSIPIIHQRRYVSWPKTRQKLPSRTCLQYAMWTLATLFSAQFRDMTEPLYHKAKHMLESPGNRHDDTELVQAWVLIATCESMRTRHRQAWMSAGQAFRLVQGMRFHEIDRPKNSTSTASSPESGDFIGTEEKRRVFWMAYLLDHLFSVRNDWPVTLHEHVICTRLPAPDVEFQSGQQVLGGFLSEAMTESHPKVRSLFNECLILATICGRILLRGQQYNVSKVYGDMPLDWTEQRWWLDGILTTRLQVLSQDYPSPNEVSDPLLSFANILAQATVIYYCKGMMSSLSTSLDHSDASSEAMECEHRALSAATAIVHLAKTLSELHFSKIHPLMPIPLFLSAEFLYDNLSGHESFHLCLQELVDIFGRLKNVNNHEQSYVDLLPQSCVSKTTKLLDHSSRSRDGS</sequence>
<dbReference type="GO" id="GO:0008270">
    <property type="term" value="F:zinc ion binding"/>
    <property type="evidence" value="ECO:0007669"/>
    <property type="project" value="InterPro"/>
</dbReference>
<dbReference type="PROSITE" id="PS50048">
    <property type="entry name" value="ZN2_CY6_FUNGAL_2"/>
    <property type="match status" value="1"/>
</dbReference>
<evidence type="ECO:0000256" key="2">
    <source>
        <dbReference type="ARBA" id="ARBA00022723"/>
    </source>
</evidence>
<keyword evidence="4" id="KW-0238">DNA-binding</keyword>
<feature type="domain" description="Zn(2)-C6 fungal-type" evidence="7">
    <location>
        <begin position="25"/>
        <end position="55"/>
    </location>
</feature>
<dbReference type="CDD" id="cd12148">
    <property type="entry name" value="fungal_TF_MHR"/>
    <property type="match status" value="1"/>
</dbReference>
<evidence type="ECO:0000256" key="1">
    <source>
        <dbReference type="ARBA" id="ARBA00004123"/>
    </source>
</evidence>
<keyword evidence="5" id="KW-0804">Transcription</keyword>
<reference evidence="8 9" key="1">
    <citation type="submission" date="2018-02" db="EMBL/GenBank/DDBJ databases">
        <title>The genomes of Aspergillus section Nigri reveals drivers in fungal speciation.</title>
        <authorList>
            <consortium name="DOE Joint Genome Institute"/>
            <person name="Vesth T.C."/>
            <person name="Nybo J."/>
            <person name="Theobald S."/>
            <person name="Brandl J."/>
            <person name="Frisvad J.C."/>
            <person name="Nielsen K.F."/>
            <person name="Lyhne E.K."/>
            <person name="Kogle M.E."/>
            <person name="Kuo A."/>
            <person name="Riley R."/>
            <person name="Clum A."/>
            <person name="Nolan M."/>
            <person name="Lipzen A."/>
            <person name="Salamov A."/>
            <person name="Henrissat B."/>
            <person name="Wiebenga A."/>
            <person name="De vries R.P."/>
            <person name="Grigoriev I.V."/>
            <person name="Mortensen U.H."/>
            <person name="Andersen M.R."/>
            <person name="Baker S.E."/>
        </authorList>
    </citation>
    <scope>NUCLEOTIDE SEQUENCE [LARGE SCALE GENOMIC DNA]</scope>
    <source>
        <strain evidence="8 9">CBS 121057</strain>
    </source>
</reference>
<dbReference type="AlphaFoldDB" id="A0A319FLU4"/>
<evidence type="ECO:0000313" key="8">
    <source>
        <dbReference type="EMBL" id="PYI09913.1"/>
    </source>
</evidence>
<organism evidence="8 9">
    <name type="scientific">Aspergillus sclerotiicarbonarius (strain CBS 121057 / IBT 28362)</name>
    <dbReference type="NCBI Taxonomy" id="1448318"/>
    <lineage>
        <taxon>Eukaryota</taxon>
        <taxon>Fungi</taxon>
        <taxon>Dikarya</taxon>
        <taxon>Ascomycota</taxon>
        <taxon>Pezizomycotina</taxon>
        <taxon>Eurotiomycetes</taxon>
        <taxon>Eurotiomycetidae</taxon>
        <taxon>Eurotiales</taxon>
        <taxon>Aspergillaceae</taxon>
        <taxon>Aspergillus</taxon>
        <taxon>Aspergillus subgen. Circumdati</taxon>
    </lineage>
</organism>